<comment type="similarity">
    <text evidence="1 6">Belongs to the peptidase S8 family.</text>
</comment>
<dbReference type="SUPFAM" id="SSF52743">
    <property type="entry name" value="Subtilisin-like"/>
    <property type="match status" value="1"/>
</dbReference>
<protein>
    <submittedName>
        <fullName evidence="9">S8 family peptidase</fullName>
        <ecNumber evidence="9">3.4.-.-</ecNumber>
    </submittedName>
</protein>
<feature type="signal peptide" evidence="7">
    <location>
        <begin position="1"/>
        <end position="19"/>
    </location>
</feature>
<gene>
    <name evidence="9" type="ORF">ACFQ3C_07030</name>
</gene>
<dbReference type="PROSITE" id="PS00137">
    <property type="entry name" value="SUBTILASE_HIS"/>
    <property type="match status" value="1"/>
</dbReference>
<dbReference type="InterPro" id="IPR034061">
    <property type="entry name" value="Peptidases_S8_Autotransporter"/>
</dbReference>
<dbReference type="EMBL" id="JBHTKR010000003">
    <property type="protein sequence ID" value="MFD1194418.1"/>
    <property type="molecule type" value="Genomic_DNA"/>
</dbReference>
<evidence type="ECO:0000256" key="4">
    <source>
        <dbReference type="ARBA" id="ARBA00022801"/>
    </source>
</evidence>
<reference evidence="10" key="1">
    <citation type="journal article" date="2019" name="Int. J. Syst. Evol. Microbiol.">
        <title>The Global Catalogue of Microorganisms (GCM) 10K type strain sequencing project: providing services to taxonomists for standard genome sequencing and annotation.</title>
        <authorList>
            <consortium name="The Broad Institute Genomics Platform"/>
            <consortium name="The Broad Institute Genome Sequencing Center for Infectious Disease"/>
            <person name="Wu L."/>
            <person name="Ma J."/>
        </authorList>
    </citation>
    <scope>NUCLEOTIDE SEQUENCE [LARGE SCALE GENOMIC DNA]</scope>
    <source>
        <strain evidence="10">CCUG 55328</strain>
    </source>
</reference>
<dbReference type="InterPro" id="IPR051048">
    <property type="entry name" value="Peptidase_S8/S53_subtilisin"/>
</dbReference>
<evidence type="ECO:0000256" key="2">
    <source>
        <dbReference type="ARBA" id="ARBA00022670"/>
    </source>
</evidence>
<dbReference type="PROSITE" id="PS00138">
    <property type="entry name" value="SUBTILASE_SER"/>
    <property type="match status" value="1"/>
</dbReference>
<evidence type="ECO:0000313" key="10">
    <source>
        <dbReference type="Proteomes" id="UP001597151"/>
    </source>
</evidence>
<evidence type="ECO:0000256" key="1">
    <source>
        <dbReference type="ARBA" id="ARBA00011073"/>
    </source>
</evidence>
<feature type="domain" description="Peptidase S8/S53" evidence="8">
    <location>
        <begin position="119"/>
        <end position="379"/>
    </location>
</feature>
<dbReference type="InterPro" id="IPR036852">
    <property type="entry name" value="Peptidase_S8/S53_dom_sf"/>
</dbReference>
<evidence type="ECO:0000259" key="8">
    <source>
        <dbReference type="Pfam" id="PF00082"/>
    </source>
</evidence>
<dbReference type="PRINTS" id="PR00723">
    <property type="entry name" value="SUBTILISIN"/>
</dbReference>
<dbReference type="EC" id="3.4.-.-" evidence="9"/>
<evidence type="ECO:0000256" key="5">
    <source>
        <dbReference type="ARBA" id="ARBA00022825"/>
    </source>
</evidence>
<evidence type="ECO:0000256" key="3">
    <source>
        <dbReference type="ARBA" id="ARBA00022729"/>
    </source>
</evidence>
<dbReference type="PROSITE" id="PS51892">
    <property type="entry name" value="SUBTILASE"/>
    <property type="match status" value="1"/>
</dbReference>
<accession>A0ABW3TBE0</accession>
<keyword evidence="4 6" id="KW-0378">Hydrolase</keyword>
<dbReference type="PANTHER" id="PTHR43399:SF4">
    <property type="entry name" value="CELL WALL-ASSOCIATED PROTEASE"/>
    <property type="match status" value="1"/>
</dbReference>
<dbReference type="InterPro" id="IPR022398">
    <property type="entry name" value="Peptidase_S8_His-AS"/>
</dbReference>
<feature type="active site" description="Charge relay system" evidence="6">
    <location>
        <position position="161"/>
    </location>
</feature>
<evidence type="ECO:0000313" key="9">
    <source>
        <dbReference type="EMBL" id="MFD1194418.1"/>
    </source>
</evidence>
<keyword evidence="3 7" id="KW-0732">Signal</keyword>
<feature type="active site" description="Charge relay system" evidence="6">
    <location>
        <position position="341"/>
    </location>
</feature>
<comment type="caution">
    <text evidence="9">The sequence shown here is derived from an EMBL/GenBank/DDBJ whole genome shotgun (WGS) entry which is preliminary data.</text>
</comment>
<dbReference type="GO" id="GO:0016787">
    <property type="term" value="F:hydrolase activity"/>
    <property type="evidence" value="ECO:0007669"/>
    <property type="project" value="UniProtKB-KW"/>
</dbReference>
<keyword evidence="5 6" id="KW-0720">Serine protease</keyword>
<sequence>MGRYLKKMHLAAMSCLVLAGCGGGGGGTATAVLNLMVETLTGGTFSAEALSVSRYQSITTDWLRAAQDERNTARFQIQNFSWYADSNGNGQQDTNERGYESFSLASSRVDYAHAAGLAGTGQIIAVVDGDFLPTHETISGRVLSYTPPSDTTNFTREEIDHGTAVASVAAGLSGSMIGVAYEAELLLNSYSTLQDLTDATNLARTRGAIVQNNSWGFANSPATNTTFNNALQTPSGSNYLNALRNYTQNGIVVFAAGNNPTDTTAGLMEALPLFVPELEPGWLTVISGVPVFDDTRILSVQRISAPCLQAARWCIAADGSWSGASADSASSYATRPLIGTSFAAPVVSGAIALLAEAFPTLTAHDLRARLIATADNQFAGFNASGRLEVIPGSGVFHDFSTEWGHGFLDLRAALLPIGTPVARMADGTVQVADQPMIVAGGATGDAVARSLAAVPVLVTDALGGDFTMPGSALTAAPSAPPISAQLLQSLFSGDQRPGVIQAYGGADMAISNGGFEMAFIAPDASRTVSGDPAMAATVGQKIAAAGGEVFIGLNITRDDGTLLPGIGGQSNTLAALELGFTHQNSSGAFLELGGSFGMAPGGAGAALSQQSDVRFNAFRVEAGQRDVLRTGDKLRFSVSLPIAVTSGRTEIALPVARSATGINYQQVGIDYAPRDREINLSVTYDAPIGRGTDLFVGAIHAINHGHIAGQRDTAAILGFRKTF</sequence>
<proteinExistence type="inferred from homology"/>
<feature type="active site" description="Charge relay system" evidence="6">
    <location>
        <position position="128"/>
    </location>
</feature>
<evidence type="ECO:0000256" key="7">
    <source>
        <dbReference type="SAM" id="SignalP"/>
    </source>
</evidence>
<dbReference type="InterPro" id="IPR000209">
    <property type="entry name" value="Peptidase_S8/S53_dom"/>
</dbReference>
<dbReference type="PANTHER" id="PTHR43399">
    <property type="entry name" value="SUBTILISIN-RELATED"/>
    <property type="match status" value="1"/>
</dbReference>
<dbReference type="Gene3D" id="3.40.50.200">
    <property type="entry name" value="Peptidase S8/S53 domain"/>
    <property type="match status" value="1"/>
</dbReference>
<dbReference type="Proteomes" id="UP001597151">
    <property type="component" value="Unassembled WGS sequence"/>
</dbReference>
<evidence type="ECO:0000256" key="6">
    <source>
        <dbReference type="PROSITE-ProRule" id="PRU01240"/>
    </source>
</evidence>
<dbReference type="PROSITE" id="PS51257">
    <property type="entry name" value="PROKAR_LIPOPROTEIN"/>
    <property type="match status" value="1"/>
</dbReference>
<name>A0ABW3TBE0_9RHOB</name>
<dbReference type="Pfam" id="PF00082">
    <property type="entry name" value="Peptidase_S8"/>
    <property type="match status" value="1"/>
</dbReference>
<feature type="chain" id="PRO_5047422873" evidence="7">
    <location>
        <begin position="20"/>
        <end position="723"/>
    </location>
</feature>
<keyword evidence="2 6" id="KW-0645">Protease</keyword>
<keyword evidence="10" id="KW-1185">Reference proteome</keyword>
<dbReference type="RefSeq" id="WP_380789878.1">
    <property type="nucleotide sequence ID" value="NZ_JBHTKR010000003.1"/>
</dbReference>
<dbReference type="InterPro" id="IPR023828">
    <property type="entry name" value="Peptidase_S8_Ser-AS"/>
</dbReference>
<dbReference type="CDD" id="cd04848">
    <property type="entry name" value="Peptidases_S8_Autotransporter_serine_protease_like"/>
    <property type="match status" value="1"/>
</dbReference>
<organism evidence="9 10">
    <name type="scientific">Seohaeicola saemankumensis</name>
    <dbReference type="NCBI Taxonomy" id="481181"/>
    <lineage>
        <taxon>Bacteria</taxon>
        <taxon>Pseudomonadati</taxon>
        <taxon>Pseudomonadota</taxon>
        <taxon>Alphaproteobacteria</taxon>
        <taxon>Rhodobacterales</taxon>
        <taxon>Roseobacteraceae</taxon>
        <taxon>Seohaeicola</taxon>
    </lineage>
</organism>
<dbReference type="InterPro" id="IPR015500">
    <property type="entry name" value="Peptidase_S8_subtilisin-rel"/>
</dbReference>